<dbReference type="VEuPathDB" id="VectorBase:RPRC013562"/>
<dbReference type="SUPFAM" id="SSF50814">
    <property type="entry name" value="Lipocalins"/>
    <property type="match status" value="1"/>
</dbReference>
<evidence type="ECO:0000256" key="1">
    <source>
        <dbReference type="ARBA" id="ARBA00004613"/>
    </source>
</evidence>
<feature type="chain" id="PRO_5004371944" evidence="5">
    <location>
        <begin position="25"/>
        <end position="184"/>
    </location>
</feature>
<dbReference type="EMBL" id="GAHY01000758">
    <property type="protein sequence ID" value="JAA76752.1"/>
    <property type="molecule type" value="mRNA"/>
</dbReference>
<dbReference type="CDD" id="cd19423">
    <property type="entry name" value="lipocalin_LTBP1-like"/>
    <property type="match status" value="1"/>
</dbReference>
<comment type="subcellular location">
    <subcellularLocation>
        <location evidence="1">Secreted</location>
    </subcellularLocation>
</comment>
<proteinExistence type="evidence at transcript level"/>
<protein>
    <submittedName>
        <fullName evidence="6">Putative triabin length</fullName>
    </submittedName>
</protein>
<evidence type="ECO:0000256" key="3">
    <source>
        <dbReference type="ARBA" id="ARBA00022729"/>
    </source>
</evidence>
<dbReference type="AlphaFoldDB" id="R4FN02"/>
<dbReference type="InterPro" id="IPR012674">
    <property type="entry name" value="Calycin"/>
</dbReference>
<keyword evidence="2" id="KW-0964">Secreted</keyword>
<dbReference type="GO" id="GO:0005576">
    <property type="term" value="C:extracellular region"/>
    <property type="evidence" value="ECO:0007669"/>
    <property type="project" value="UniProtKB-SubCell"/>
</dbReference>
<feature type="signal peptide" evidence="5">
    <location>
        <begin position="1"/>
        <end position="24"/>
    </location>
</feature>
<dbReference type="VEuPathDB" id="VectorBase:RPRC002584"/>
<evidence type="ECO:0000313" key="6">
    <source>
        <dbReference type="EMBL" id="JAA76752.1"/>
    </source>
</evidence>
<evidence type="ECO:0000256" key="4">
    <source>
        <dbReference type="ARBA" id="ARBA00034121"/>
    </source>
</evidence>
<name>R4FN02_RHOPR</name>
<organism evidence="6">
    <name type="scientific">Rhodnius prolixus</name>
    <name type="common">Triatomid bug</name>
    <dbReference type="NCBI Taxonomy" id="13249"/>
    <lineage>
        <taxon>Eukaryota</taxon>
        <taxon>Metazoa</taxon>
        <taxon>Ecdysozoa</taxon>
        <taxon>Arthropoda</taxon>
        <taxon>Hexapoda</taxon>
        <taxon>Insecta</taxon>
        <taxon>Pterygota</taxon>
        <taxon>Neoptera</taxon>
        <taxon>Paraneoptera</taxon>
        <taxon>Hemiptera</taxon>
        <taxon>Heteroptera</taxon>
        <taxon>Panheteroptera</taxon>
        <taxon>Cimicomorpha</taxon>
        <taxon>Reduviidae</taxon>
        <taxon>Triatominae</taxon>
        <taxon>Rhodnius</taxon>
    </lineage>
</organism>
<evidence type="ECO:0000256" key="5">
    <source>
        <dbReference type="SAM" id="SignalP"/>
    </source>
</evidence>
<dbReference type="Gene3D" id="2.40.128.20">
    <property type="match status" value="1"/>
</dbReference>
<sequence length="184" mass="20539">MNLNMKTIILITIFGILMIRRIQCMQCDCESVEAAGNDGEFFKGNWQVTHSKIGAMFPICGKLETSSQDGKKIIKLDDEEVGTLEIKCTGSKESDCEAKDNNKITGLFRVVSTDNSNYALVYICTKPASFPKDDYLILNKDKDAAVPAAVESKLKELKMESKDFIDKKDVCEDLKIPKIKIISL</sequence>
<evidence type="ECO:0000256" key="2">
    <source>
        <dbReference type="ARBA" id="ARBA00022525"/>
    </source>
</evidence>
<reference evidence="6" key="1">
    <citation type="submission" date="2013-04" db="EMBL/GenBank/DDBJ databases">
        <title>An insight into the transcriptome of the digestive tract of the blood sucking bug, Rhodnius prolixus.</title>
        <authorList>
            <person name="Ribeiro J.M.C."/>
            <person name="Genta F.A."/>
            <person name="Sorgine M.H.F."/>
            <person name="Paiva-Silva G.O."/>
            <person name="Majerowicz D."/>
            <person name="Medeiros M."/>
            <person name="Koerich L."/>
            <person name="Terra W.R."/>
            <person name="Ferreira C."/>
            <person name="Pimentel A.C."/>
            <person name="Bisch P.M."/>
            <person name="Diniz M.M.P."/>
            <person name="Nascimento R."/>
            <person name="Salmon D."/>
            <person name="Silber A.M."/>
            <person name="Alves M."/>
            <person name="Oliveira M.F."/>
            <person name="Gondim K.C."/>
            <person name="Silva Neto M.A.C."/>
            <person name="Atella G.C."/>
            <person name="Araujo H."/>
            <person name="Dias F.S."/>
            <person name="Polycarpo C.R."/>
            <person name="Fampa P."/>
            <person name="Melo A.C."/>
            <person name="Tanaka A.S."/>
            <person name="Balczun C."/>
            <person name="Oliveira J.H.M."/>
            <person name="Goncalves R."/>
            <person name="Lazoski C."/>
            <person name="Pereira M.A."/>
            <person name="Rivera-Pomar R."/>
            <person name="Diambra L."/>
            <person name="Schaub G.A."/>
            <person name="Garcia E.S."/>
            <person name="Azambuja P."/>
            <person name="Braz G.R.C."/>
            <person name="Oliveira P.L."/>
        </authorList>
    </citation>
    <scope>NUCLEOTIDE SEQUENCE</scope>
</reference>
<dbReference type="InterPro" id="IPR005657">
    <property type="entry name" value="Triabi/Procalin"/>
</dbReference>
<dbReference type="Pfam" id="PF03973">
    <property type="entry name" value="Triabin"/>
    <property type="match status" value="1"/>
</dbReference>
<keyword evidence="3 5" id="KW-0732">Signal</keyword>
<accession>R4FN02</accession>
<comment type="similarity">
    <text evidence="4">Belongs to the calycin superfamily. Triabin family.</text>
</comment>
<dbReference type="GO" id="GO:0030682">
    <property type="term" value="P:symbiont-mediated perturbation of host defenses"/>
    <property type="evidence" value="ECO:0007669"/>
    <property type="project" value="InterPro"/>
</dbReference>
<dbReference type="HOGENOM" id="CLU_190363_0_0_1"/>